<proteinExistence type="predicted"/>
<keyword evidence="4" id="KW-1185">Reference proteome</keyword>
<feature type="region of interest" description="Disordered" evidence="1">
    <location>
        <begin position="148"/>
        <end position="168"/>
    </location>
</feature>
<organism evidence="3 4">
    <name type="scientific">Akanthomyces lecanii RCEF 1005</name>
    <dbReference type="NCBI Taxonomy" id="1081108"/>
    <lineage>
        <taxon>Eukaryota</taxon>
        <taxon>Fungi</taxon>
        <taxon>Dikarya</taxon>
        <taxon>Ascomycota</taxon>
        <taxon>Pezizomycotina</taxon>
        <taxon>Sordariomycetes</taxon>
        <taxon>Hypocreomycetidae</taxon>
        <taxon>Hypocreales</taxon>
        <taxon>Cordycipitaceae</taxon>
        <taxon>Akanthomyces</taxon>
        <taxon>Cordyceps confragosa</taxon>
    </lineage>
</organism>
<accession>A0A168JMM4</accession>
<evidence type="ECO:0008006" key="5">
    <source>
        <dbReference type="Google" id="ProtNLM"/>
    </source>
</evidence>
<reference evidence="3 4" key="1">
    <citation type="journal article" date="2016" name="Genome Biol. Evol.">
        <title>Divergent and convergent evolution of fungal pathogenicity.</title>
        <authorList>
            <person name="Shang Y."/>
            <person name="Xiao G."/>
            <person name="Zheng P."/>
            <person name="Cen K."/>
            <person name="Zhan S."/>
            <person name="Wang C."/>
        </authorList>
    </citation>
    <scope>NUCLEOTIDE SEQUENCE [LARGE SCALE GENOMIC DNA]</scope>
    <source>
        <strain evidence="3 4">RCEF 1005</strain>
    </source>
</reference>
<feature type="signal peptide" evidence="2">
    <location>
        <begin position="1"/>
        <end position="17"/>
    </location>
</feature>
<dbReference type="AlphaFoldDB" id="A0A168JMM4"/>
<dbReference type="Proteomes" id="UP000076881">
    <property type="component" value="Unassembled WGS sequence"/>
</dbReference>
<feature type="chain" id="PRO_5007898185" description="Cell wall protein" evidence="2">
    <location>
        <begin position="18"/>
        <end position="189"/>
    </location>
</feature>
<dbReference type="EMBL" id="AZHF01000001">
    <property type="protein sequence ID" value="OAA80637.1"/>
    <property type="molecule type" value="Genomic_DNA"/>
</dbReference>
<evidence type="ECO:0000313" key="3">
    <source>
        <dbReference type="EMBL" id="OAA80637.1"/>
    </source>
</evidence>
<evidence type="ECO:0000313" key="4">
    <source>
        <dbReference type="Proteomes" id="UP000076881"/>
    </source>
</evidence>
<gene>
    <name evidence="3" type="ORF">LEL_00182</name>
</gene>
<protein>
    <recommendedName>
        <fullName evidence="5">Cell wall protein</fullName>
    </recommendedName>
</protein>
<comment type="caution">
    <text evidence="3">The sequence shown here is derived from an EMBL/GenBank/DDBJ whole genome shotgun (WGS) entry which is preliminary data.</text>
</comment>
<name>A0A168JMM4_CORDF</name>
<evidence type="ECO:0000256" key="2">
    <source>
        <dbReference type="SAM" id="SignalP"/>
    </source>
</evidence>
<keyword evidence="2" id="KW-0732">Signal</keyword>
<evidence type="ECO:0000256" key="1">
    <source>
        <dbReference type="SAM" id="MobiDB-lite"/>
    </source>
</evidence>
<sequence>MQFSTALVAIFASVAFAAAPMGGPAKASGGADAKATGASDAAKGAPDGLKKCLAKCEDGKGAVSEAIMCLKKNCGPALGAVTAGAEAKATGGADGADVGASGKAGNKAAMPMTSMSMPPGLKECSSKCADKKDALDKALKCLKKECSGALSSMKPPGGPKATASAGLDAGNAAGDAAGAAGDAAKKGGL</sequence>